<evidence type="ECO:0000259" key="2">
    <source>
        <dbReference type="Pfam" id="PF13635"/>
    </source>
</evidence>
<proteinExistence type="predicted"/>
<dbReference type="PANTHER" id="PTHR33295:SF7">
    <property type="entry name" value="ATPASE"/>
    <property type="match status" value="1"/>
</dbReference>
<name>A0A916ZT89_9FLAO</name>
<feature type="domain" description="DUF4143" evidence="2">
    <location>
        <begin position="221"/>
        <end position="386"/>
    </location>
</feature>
<protein>
    <submittedName>
        <fullName evidence="3">ATPase</fullName>
    </submittedName>
</protein>
<dbReference type="InterPro" id="IPR041682">
    <property type="entry name" value="AAA_14"/>
</dbReference>
<gene>
    <name evidence="3" type="ORF">GCM10010831_13120</name>
</gene>
<dbReference type="Gene3D" id="3.40.50.300">
    <property type="entry name" value="P-loop containing nucleotide triphosphate hydrolases"/>
    <property type="match status" value="1"/>
</dbReference>
<evidence type="ECO:0000259" key="1">
    <source>
        <dbReference type="Pfam" id="PF13173"/>
    </source>
</evidence>
<dbReference type="SUPFAM" id="SSF52540">
    <property type="entry name" value="P-loop containing nucleoside triphosphate hydrolases"/>
    <property type="match status" value="1"/>
</dbReference>
<organism evidence="3 4">
    <name type="scientific">Psychroflexus salis</name>
    <dbReference type="NCBI Taxonomy" id="1526574"/>
    <lineage>
        <taxon>Bacteria</taxon>
        <taxon>Pseudomonadati</taxon>
        <taxon>Bacteroidota</taxon>
        <taxon>Flavobacteriia</taxon>
        <taxon>Flavobacteriales</taxon>
        <taxon>Flavobacteriaceae</taxon>
        <taxon>Psychroflexus</taxon>
    </lineage>
</organism>
<dbReference type="InterPro" id="IPR025420">
    <property type="entry name" value="DUF4143"/>
</dbReference>
<dbReference type="EMBL" id="BMGL01000007">
    <property type="protein sequence ID" value="GGE13074.1"/>
    <property type="molecule type" value="Genomic_DNA"/>
</dbReference>
<feature type="domain" description="AAA" evidence="1">
    <location>
        <begin position="21"/>
        <end position="154"/>
    </location>
</feature>
<evidence type="ECO:0000313" key="4">
    <source>
        <dbReference type="Proteomes" id="UP000599688"/>
    </source>
</evidence>
<dbReference type="RefSeq" id="WP_188406025.1">
    <property type="nucleotide sequence ID" value="NZ_BMGL01000007.1"/>
</dbReference>
<dbReference type="Proteomes" id="UP000599688">
    <property type="component" value="Unassembled WGS sequence"/>
</dbReference>
<dbReference type="AlphaFoldDB" id="A0A916ZT89"/>
<sequence>MKYIDRHKIEALKKWKSSNSRKPLILRGARQVGKTTLIKNFAKNYVQFIYLNLEKKQDLQLFKAYTEINEFVDAIFLSKNKDIKKIDKTLLFIDEIQESTEAISMLRYFYEDVSTLHVIAAGSLLEHSLGKIKSFPVGRVQFLYLFPLNFQEFLLANQQDALINRLNSVPVDQVTHQIALNWFHKYAIIGGMPEIVKMYIAEQRISILKSTYESVWATYKNDVEKYAKNASESKIIKHIMNVATSYLDERVTFQNFGKSNYKSRKVSEAFRNLDEAKVIQLIYPTTNVTPPIQSDFAKKPRLQFLDTGIVNYSMQIQAQLLKLEDLSDACRGALIPHLITQELISKEDISYAKPNFWVREKRQSSAEVDVVRVFEEFLIPVKIKSGAKGTLRSLHQFIDQANHPYAVRMYGGKFSIENSVTRNGKNFYLMNLPYYLGTYLDRYIAYFINEVNTP</sequence>
<accession>A0A916ZT89</accession>
<keyword evidence="4" id="KW-1185">Reference proteome</keyword>
<dbReference type="Pfam" id="PF13635">
    <property type="entry name" value="DUF4143"/>
    <property type="match status" value="1"/>
</dbReference>
<reference evidence="3 4" key="1">
    <citation type="journal article" date="2014" name="Int. J. Syst. Evol. Microbiol.">
        <title>Complete genome sequence of Corynebacterium casei LMG S-19264T (=DSM 44701T), isolated from a smear-ripened cheese.</title>
        <authorList>
            <consortium name="US DOE Joint Genome Institute (JGI-PGF)"/>
            <person name="Walter F."/>
            <person name="Albersmeier A."/>
            <person name="Kalinowski J."/>
            <person name="Ruckert C."/>
        </authorList>
    </citation>
    <scope>NUCLEOTIDE SEQUENCE [LARGE SCALE GENOMIC DNA]</scope>
    <source>
        <strain evidence="3 4">CGMCC 1.12925</strain>
    </source>
</reference>
<comment type="caution">
    <text evidence="3">The sequence shown here is derived from an EMBL/GenBank/DDBJ whole genome shotgun (WGS) entry which is preliminary data.</text>
</comment>
<dbReference type="InterPro" id="IPR027417">
    <property type="entry name" value="P-loop_NTPase"/>
</dbReference>
<dbReference type="Pfam" id="PF13173">
    <property type="entry name" value="AAA_14"/>
    <property type="match status" value="1"/>
</dbReference>
<dbReference type="PANTHER" id="PTHR33295">
    <property type="entry name" value="ATPASE"/>
    <property type="match status" value="1"/>
</dbReference>
<dbReference type="CDD" id="cd00009">
    <property type="entry name" value="AAA"/>
    <property type="match status" value="1"/>
</dbReference>
<evidence type="ECO:0000313" key="3">
    <source>
        <dbReference type="EMBL" id="GGE13074.1"/>
    </source>
</evidence>